<evidence type="ECO:0000313" key="2">
    <source>
        <dbReference type="EMBL" id="KAG8190947.1"/>
    </source>
</evidence>
<reference evidence="2 3" key="1">
    <citation type="journal article" date="2022" name="Nat. Ecol. Evol.">
        <title>A masculinizing supergene underlies an exaggerated male reproductive morph in a spider.</title>
        <authorList>
            <person name="Hendrickx F."/>
            <person name="De Corte Z."/>
            <person name="Sonet G."/>
            <person name="Van Belleghem S.M."/>
            <person name="Kostlbacher S."/>
            <person name="Vangestel C."/>
        </authorList>
    </citation>
    <scope>NUCLEOTIDE SEQUENCE [LARGE SCALE GENOMIC DNA]</scope>
    <source>
        <strain evidence="2">W744_W776</strain>
    </source>
</reference>
<feature type="region of interest" description="Disordered" evidence="1">
    <location>
        <begin position="50"/>
        <end position="87"/>
    </location>
</feature>
<organism evidence="2 3">
    <name type="scientific">Oedothorax gibbosus</name>
    <dbReference type="NCBI Taxonomy" id="931172"/>
    <lineage>
        <taxon>Eukaryota</taxon>
        <taxon>Metazoa</taxon>
        <taxon>Ecdysozoa</taxon>
        <taxon>Arthropoda</taxon>
        <taxon>Chelicerata</taxon>
        <taxon>Arachnida</taxon>
        <taxon>Araneae</taxon>
        <taxon>Araneomorphae</taxon>
        <taxon>Entelegynae</taxon>
        <taxon>Araneoidea</taxon>
        <taxon>Linyphiidae</taxon>
        <taxon>Erigoninae</taxon>
        <taxon>Oedothorax</taxon>
    </lineage>
</organism>
<name>A0AAV6V2E0_9ARAC</name>
<evidence type="ECO:0000256" key="1">
    <source>
        <dbReference type="SAM" id="MobiDB-lite"/>
    </source>
</evidence>
<evidence type="ECO:0000313" key="3">
    <source>
        <dbReference type="Proteomes" id="UP000827092"/>
    </source>
</evidence>
<gene>
    <name evidence="2" type="ORF">JTE90_002552</name>
</gene>
<keyword evidence="3" id="KW-1185">Reference proteome</keyword>
<accession>A0AAV6V2E0</accession>
<protein>
    <submittedName>
        <fullName evidence="2">Uncharacterized protein</fullName>
    </submittedName>
</protein>
<proteinExistence type="predicted"/>
<comment type="caution">
    <text evidence="2">The sequence shown here is derived from an EMBL/GenBank/DDBJ whole genome shotgun (WGS) entry which is preliminary data.</text>
</comment>
<sequence length="99" mass="11484">MSNRRSSLSKGQTKKKNLLKFYQLDKTNSSQFQLRKKTERRAFWPRNKALQPVCQEAKPETAPKVLSADKTPSPQFPATKEAERRAYCPQKKALQKTLF</sequence>
<dbReference type="Proteomes" id="UP000827092">
    <property type="component" value="Unassembled WGS sequence"/>
</dbReference>
<dbReference type="EMBL" id="JAFNEN010000170">
    <property type="protein sequence ID" value="KAG8190947.1"/>
    <property type="molecule type" value="Genomic_DNA"/>
</dbReference>
<dbReference type="AlphaFoldDB" id="A0AAV6V2E0"/>